<evidence type="ECO:0000313" key="3">
    <source>
        <dbReference type="Proteomes" id="UP000026249"/>
    </source>
</evidence>
<organism evidence="2 3">
    <name type="scientific">Actibacterium mucosum KCTC 23349</name>
    <dbReference type="NCBI Taxonomy" id="1454373"/>
    <lineage>
        <taxon>Bacteria</taxon>
        <taxon>Pseudomonadati</taxon>
        <taxon>Pseudomonadota</taxon>
        <taxon>Alphaproteobacteria</taxon>
        <taxon>Rhodobacterales</taxon>
        <taxon>Roseobacteraceae</taxon>
        <taxon>Actibacterium</taxon>
    </lineage>
</organism>
<accession>A0A037ZFR0</accession>
<evidence type="ECO:0000313" key="2">
    <source>
        <dbReference type="EMBL" id="KAJ55315.1"/>
    </source>
</evidence>
<feature type="transmembrane region" description="Helical" evidence="1">
    <location>
        <begin position="12"/>
        <end position="35"/>
    </location>
</feature>
<keyword evidence="3" id="KW-1185">Reference proteome</keyword>
<dbReference type="RefSeq" id="WP_035259032.1">
    <property type="nucleotide sequence ID" value="NZ_JFKE01000004.1"/>
</dbReference>
<dbReference type="EMBL" id="JFKE01000004">
    <property type="protein sequence ID" value="KAJ55315.1"/>
    <property type="molecule type" value="Genomic_DNA"/>
</dbReference>
<dbReference type="AlphaFoldDB" id="A0A037ZFR0"/>
<protein>
    <submittedName>
        <fullName evidence="2">Uncharacterized protein</fullName>
    </submittedName>
</protein>
<proteinExistence type="predicted"/>
<feature type="transmembrane region" description="Helical" evidence="1">
    <location>
        <begin position="41"/>
        <end position="61"/>
    </location>
</feature>
<sequence>MPEPIARVAPSIGRRVFGIGTLALLGAICLILALGRDHSSVGFQALILAIGLGALAMAEWMRRATAAALILTDEGISLENGALLVPMDDVTRIDRGMFAMKPSNGFVLTLSTGIGRNWAPGLWWSMGRRFGVGGVTSAGQTKFMAEAISAVLAQRPAR</sequence>
<evidence type="ECO:0000256" key="1">
    <source>
        <dbReference type="SAM" id="Phobius"/>
    </source>
</evidence>
<name>A0A037ZFR0_9RHOB</name>
<keyword evidence="1" id="KW-0472">Membrane</keyword>
<reference evidence="2 3" key="1">
    <citation type="submission" date="2014-03" db="EMBL/GenBank/DDBJ databases">
        <title>Draft Genome Sequence of Actibacterium mucosum KCTC 23349, a Marine Alphaproteobacterium with Complex Ionic Requirements Isolated from Mediterranean Seawater at Malvarrosa Beach, Valencia, Spain.</title>
        <authorList>
            <person name="Arahal D.R."/>
            <person name="Shao Z."/>
            <person name="Lai Q."/>
            <person name="Pujalte M.J."/>
        </authorList>
    </citation>
    <scope>NUCLEOTIDE SEQUENCE [LARGE SCALE GENOMIC DNA]</scope>
    <source>
        <strain evidence="2 3">KCTC 23349</strain>
    </source>
</reference>
<dbReference type="STRING" id="1454373.ACMU_11495"/>
<keyword evidence="1" id="KW-0812">Transmembrane</keyword>
<comment type="caution">
    <text evidence="2">The sequence shown here is derived from an EMBL/GenBank/DDBJ whole genome shotgun (WGS) entry which is preliminary data.</text>
</comment>
<dbReference type="OrthoDB" id="7862519at2"/>
<gene>
    <name evidence="2" type="ORF">ACMU_11495</name>
</gene>
<dbReference type="Proteomes" id="UP000026249">
    <property type="component" value="Unassembled WGS sequence"/>
</dbReference>
<keyword evidence="1" id="KW-1133">Transmembrane helix</keyword>